<organism evidence="1 2">
    <name type="scientific">Candidatus Shapirobacteria bacterium CG11_big_fil_rev_8_21_14_0_20_40_12</name>
    <dbReference type="NCBI Taxonomy" id="1974889"/>
    <lineage>
        <taxon>Bacteria</taxon>
        <taxon>Candidatus Shapironibacteriota</taxon>
    </lineage>
</organism>
<dbReference type="Proteomes" id="UP000231371">
    <property type="component" value="Unassembled WGS sequence"/>
</dbReference>
<protein>
    <submittedName>
        <fullName evidence="1">Uncharacterized protein</fullName>
    </submittedName>
</protein>
<name>A0A2H0KHF5_9BACT</name>
<sequence length="73" mass="8148">MEKEGGAEADWSEVERLFDEAIRTKAGWGYLNNVIPDNGTRTFVLSTDPTDITHQAAKAVGVYVAKYLLFQQN</sequence>
<accession>A0A2H0KHF5</accession>
<gene>
    <name evidence="1" type="ORF">COV89_03945</name>
</gene>
<reference evidence="1 2" key="1">
    <citation type="submission" date="2017-09" db="EMBL/GenBank/DDBJ databases">
        <title>Depth-based differentiation of microbial function through sediment-hosted aquifers and enrichment of novel symbionts in the deep terrestrial subsurface.</title>
        <authorList>
            <person name="Probst A.J."/>
            <person name="Ladd B."/>
            <person name="Jarett J.K."/>
            <person name="Geller-Mcgrath D.E."/>
            <person name="Sieber C.M."/>
            <person name="Emerson J.B."/>
            <person name="Anantharaman K."/>
            <person name="Thomas B.C."/>
            <person name="Malmstrom R."/>
            <person name="Stieglmeier M."/>
            <person name="Klingl A."/>
            <person name="Woyke T."/>
            <person name="Ryan C.M."/>
            <person name="Banfield J.F."/>
        </authorList>
    </citation>
    <scope>NUCLEOTIDE SEQUENCE [LARGE SCALE GENOMIC DNA]</scope>
    <source>
        <strain evidence="1">CG11_big_fil_rev_8_21_14_0_20_40_12</strain>
    </source>
</reference>
<proteinExistence type="predicted"/>
<dbReference type="EMBL" id="PCVI01000062">
    <property type="protein sequence ID" value="PIQ69814.1"/>
    <property type="molecule type" value="Genomic_DNA"/>
</dbReference>
<evidence type="ECO:0000313" key="1">
    <source>
        <dbReference type="EMBL" id="PIQ69814.1"/>
    </source>
</evidence>
<comment type="caution">
    <text evidence="1">The sequence shown here is derived from an EMBL/GenBank/DDBJ whole genome shotgun (WGS) entry which is preliminary data.</text>
</comment>
<evidence type="ECO:0000313" key="2">
    <source>
        <dbReference type="Proteomes" id="UP000231371"/>
    </source>
</evidence>
<dbReference type="AlphaFoldDB" id="A0A2H0KHF5"/>